<reference evidence="2 3" key="1">
    <citation type="submission" date="2024-03" db="EMBL/GenBank/DDBJ databases">
        <title>Human intestinal bacterial collection.</title>
        <authorList>
            <person name="Pauvert C."/>
            <person name="Hitch T.C.A."/>
            <person name="Clavel T."/>
        </authorList>
    </citation>
    <scope>NUCLEOTIDE SEQUENCE [LARGE SCALE GENOMIC DNA]</scope>
    <source>
        <strain evidence="2 3">CLA-AP-H34</strain>
    </source>
</reference>
<keyword evidence="1" id="KW-0472">Membrane</keyword>
<keyword evidence="1" id="KW-0812">Transmembrane</keyword>
<dbReference type="Proteomes" id="UP001440599">
    <property type="component" value="Unassembled WGS sequence"/>
</dbReference>
<protein>
    <submittedName>
        <fullName evidence="2">DUF4179 domain-containing protein</fullName>
    </submittedName>
</protein>
<dbReference type="RefSeq" id="WP_349138683.1">
    <property type="nucleotide sequence ID" value="NZ_JBBMFT010000001.1"/>
</dbReference>
<evidence type="ECO:0000313" key="3">
    <source>
        <dbReference type="Proteomes" id="UP001440599"/>
    </source>
</evidence>
<keyword evidence="1" id="KW-1133">Transmembrane helix</keyword>
<keyword evidence="3" id="KW-1185">Reference proteome</keyword>
<feature type="transmembrane region" description="Helical" evidence="1">
    <location>
        <begin position="44"/>
        <end position="66"/>
    </location>
</feature>
<evidence type="ECO:0000313" key="2">
    <source>
        <dbReference type="EMBL" id="MEQ2455006.1"/>
    </source>
</evidence>
<comment type="caution">
    <text evidence="2">The sequence shown here is derived from an EMBL/GenBank/DDBJ whole genome shotgun (WGS) entry which is preliminary data.</text>
</comment>
<accession>A0ABV1EKA1</accession>
<dbReference type="EMBL" id="JBBMFT010000001">
    <property type="protein sequence ID" value="MEQ2455006.1"/>
    <property type="molecule type" value="Genomic_DNA"/>
</dbReference>
<evidence type="ECO:0000256" key="1">
    <source>
        <dbReference type="SAM" id="Phobius"/>
    </source>
</evidence>
<name>A0ABV1EKA1_9FIRM</name>
<proteinExistence type="predicted"/>
<organism evidence="2 3">
    <name type="scientific">Flavonifractor hominis</name>
    <dbReference type="NCBI Taxonomy" id="3133178"/>
    <lineage>
        <taxon>Bacteria</taxon>
        <taxon>Bacillati</taxon>
        <taxon>Bacillota</taxon>
        <taxon>Clostridia</taxon>
        <taxon>Eubacteriales</taxon>
        <taxon>Oscillospiraceae</taxon>
        <taxon>Flavonifractor</taxon>
    </lineage>
</organism>
<gene>
    <name evidence="2" type="ORF">WMO45_00595</name>
</gene>
<sequence>MASYQDELERLCFSPTEKAELSRRLTAGQTETNVRRMRLPYRGFVAVVAAVSLLLGAAGATSLAGVSPAFRAIFGITSDEQARQLGSEQLNLVFPDKNGSGASITVKEVVKDQERVYVLMDFTAPEEVVLPTPEETADGRNFWLGEEYGECAVAFYADEACTRRVDPRSWGWGFQAVEDPDPTDRVIPLMLQITSDETIPEEAAWLRITKLSKLWALENGEETAVVSGMDFTLSVPIETTAEIYSFEGRCAVNLNGLTLAVVENLTISPISIAMDLVIPDGEAYDAAFEAKGPWQMYVQLEDGTMVPTRFEKGGGVQDIFHDDAGQIFFRADHVRFELESPIDVAKIRELVFVGDNNRRAEGEEQSGDVVHFSFGPGHFRNETYWNEVNYLWKKN</sequence>